<gene>
    <name evidence="1" type="ORF">CSKR_103085</name>
</gene>
<keyword evidence="2" id="KW-1185">Reference proteome</keyword>
<evidence type="ECO:0000313" key="1">
    <source>
        <dbReference type="EMBL" id="KAG5449710.1"/>
    </source>
</evidence>
<reference evidence="1 2" key="1">
    <citation type="journal article" date="2018" name="Biotechnol. Adv.">
        <title>Improved genomic resources and new bioinformatic workflow for the carcinogenic parasite Clonorchis sinensis: Biotechnological implications.</title>
        <authorList>
            <person name="Wang D."/>
            <person name="Korhonen P.K."/>
            <person name="Gasser R.B."/>
            <person name="Young N.D."/>
        </authorList>
    </citation>
    <scope>NUCLEOTIDE SEQUENCE [LARGE SCALE GENOMIC DNA]</scope>
    <source>
        <strain evidence="1">Cs-k2</strain>
    </source>
</reference>
<dbReference type="EMBL" id="NIRI02000042">
    <property type="protein sequence ID" value="KAG5449710.1"/>
    <property type="molecule type" value="Genomic_DNA"/>
</dbReference>
<organism evidence="1 2">
    <name type="scientific">Clonorchis sinensis</name>
    <name type="common">Chinese liver fluke</name>
    <dbReference type="NCBI Taxonomy" id="79923"/>
    <lineage>
        <taxon>Eukaryota</taxon>
        <taxon>Metazoa</taxon>
        <taxon>Spiralia</taxon>
        <taxon>Lophotrochozoa</taxon>
        <taxon>Platyhelminthes</taxon>
        <taxon>Trematoda</taxon>
        <taxon>Digenea</taxon>
        <taxon>Opisthorchiida</taxon>
        <taxon>Opisthorchiata</taxon>
        <taxon>Opisthorchiidae</taxon>
        <taxon>Clonorchis</taxon>
    </lineage>
</organism>
<proteinExistence type="predicted"/>
<dbReference type="InParanoid" id="A0A419Q8K7"/>
<comment type="caution">
    <text evidence="1">The sequence shown here is derived from an EMBL/GenBank/DDBJ whole genome shotgun (WGS) entry which is preliminary data.</text>
</comment>
<accession>A0A419Q8K7</accession>
<evidence type="ECO:0000313" key="2">
    <source>
        <dbReference type="Proteomes" id="UP000286415"/>
    </source>
</evidence>
<protein>
    <submittedName>
        <fullName evidence="1">Uncharacterized protein</fullName>
    </submittedName>
</protein>
<dbReference type="Proteomes" id="UP000286415">
    <property type="component" value="Unassembled WGS sequence"/>
</dbReference>
<sequence>MADLGISLPLRLGTNRARWLKWLEHEFTDWKVRGANPTSASRLHLSRLGQPGSISALVLLPGDMAARHRKGATAERGTNRLLTSSQSPRSNRRVDLFGFNSTAIVSKRILRVERGGLPRVIPTVVRSAKNWLALASVDKGARSLKWLERKFTDRKVRGANPTSASRLPCLGLGNLAVSQPSCFLRVAWQLGTGRVLQLDRSIDTLGGDFEIPPHYC</sequence>
<reference evidence="1 2" key="2">
    <citation type="journal article" date="2021" name="Genomics">
        <title>High-quality reference genome for Clonorchis sinensis.</title>
        <authorList>
            <person name="Young N.D."/>
            <person name="Stroehlein A.J."/>
            <person name="Kinkar L."/>
            <person name="Wang T."/>
            <person name="Sohn W.M."/>
            <person name="Chang B.C.H."/>
            <person name="Kaur P."/>
            <person name="Weisz D."/>
            <person name="Dudchenko O."/>
            <person name="Aiden E.L."/>
            <person name="Korhonen P.K."/>
            <person name="Gasser R.B."/>
        </authorList>
    </citation>
    <scope>NUCLEOTIDE SEQUENCE [LARGE SCALE GENOMIC DNA]</scope>
    <source>
        <strain evidence="1">Cs-k2</strain>
    </source>
</reference>
<name>A0A419Q8K7_CLOSI</name>
<dbReference type="AlphaFoldDB" id="A0A419Q8K7"/>